<proteinExistence type="predicted"/>
<accession>A0A6V1KVK3</accession>
<dbReference type="SUPFAM" id="SSF51197">
    <property type="entry name" value="Clavaminate synthase-like"/>
    <property type="match status" value="1"/>
</dbReference>
<gene>
    <name evidence="1" type="ORF">HAKA00212_LOCUS19049</name>
</gene>
<protein>
    <submittedName>
        <fullName evidence="1">Uncharacterized protein</fullName>
    </submittedName>
</protein>
<name>A0A6V1KVK3_HETAK</name>
<organism evidence="1">
    <name type="scientific">Heterosigma akashiwo</name>
    <name type="common">Chromophytic alga</name>
    <name type="synonym">Heterosigma carterae</name>
    <dbReference type="NCBI Taxonomy" id="2829"/>
    <lineage>
        <taxon>Eukaryota</taxon>
        <taxon>Sar</taxon>
        <taxon>Stramenopiles</taxon>
        <taxon>Ochrophyta</taxon>
        <taxon>Raphidophyceae</taxon>
        <taxon>Chattonellales</taxon>
        <taxon>Chattonellaceae</taxon>
        <taxon>Heterosigma</taxon>
    </lineage>
</organism>
<sequence length="269" mass="29925">MEESCMDAFETLETVPDLHILASECFLIRKALSLEDQVELCAYIKSIDTTPEKTGPRPISQGPKTLTLGEDGHPMRRYMFGDDSVVNRIINKTSAWLEDQGAGILNRFKFASGARAWAAQPTRKGAETSAAQQSVEDVGTSTASRYFERDICNYRAISMATIRYEAPNGQFKPHVDHCNDSLVFLISLGRTANFMVKGYDFNDPEVQSAVQRFKFTSGDVLIFNASTGANLLHGVDSVDETASEHGEALAQEFPMLQTHRYGVQCRIYF</sequence>
<dbReference type="InterPro" id="IPR037151">
    <property type="entry name" value="AlkB-like_sf"/>
</dbReference>
<evidence type="ECO:0000313" key="1">
    <source>
        <dbReference type="EMBL" id="CAE0640230.1"/>
    </source>
</evidence>
<dbReference type="EMBL" id="HBIU01042023">
    <property type="protein sequence ID" value="CAE0640230.1"/>
    <property type="molecule type" value="Transcribed_RNA"/>
</dbReference>
<reference evidence="1" key="1">
    <citation type="submission" date="2021-01" db="EMBL/GenBank/DDBJ databases">
        <authorList>
            <person name="Corre E."/>
            <person name="Pelletier E."/>
            <person name="Niang G."/>
            <person name="Scheremetjew M."/>
            <person name="Finn R."/>
            <person name="Kale V."/>
            <person name="Holt S."/>
            <person name="Cochrane G."/>
            <person name="Meng A."/>
            <person name="Brown T."/>
            <person name="Cohen L."/>
        </authorList>
    </citation>
    <scope>NUCLEOTIDE SEQUENCE</scope>
    <source>
        <strain evidence="1">CCMP3107</strain>
    </source>
</reference>
<dbReference type="AlphaFoldDB" id="A0A6V1KVK3"/>
<dbReference type="Gene3D" id="2.60.120.590">
    <property type="entry name" value="Alpha-ketoglutarate-dependent dioxygenase AlkB-like"/>
    <property type="match status" value="1"/>
</dbReference>